<dbReference type="InterPro" id="IPR050748">
    <property type="entry name" value="Glycosyltrans_8_dom-fam"/>
</dbReference>
<accession>A0A0R1JZN2</accession>
<dbReference type="Gene3D" id="3.90.550.10">
    <property type="entry name" value="Spore Coat Polysaccharide Biosynthesis Protein SpsA, Chain A"/>
    <property type="match status" value="1"/>
</dbReference>
<evidence type="ECO:0000256" key="1">
    <source>
        <dbReference type="ARBA" id="ARBA00022676"/>
    </source>
</evidence>
<sequence>MKMDVLFCGDENMADGLLISTLALLKNVSEPLHVHLLTATLRNAKRQFVPLSQHTADFLQGVVTEHDARNTVTRYDITDLVQATPPTANRETIFTPYCMLRLYADLVPALPERLLYLDTDVVCRRDPGKFYHQDLTGTQFVGVLDYYGRWFFHSQLKVADYINSGVLLMNLAEIRESGLFARARLMCQQRQMFMPDQSALNKLANHKRVAPRRYNDQRRLHRNTVFQHFTTSFRLWPWVHTLTVKPWQVDRVHTDLKLHEYDDLLSEYASLAPQLKG</sequence>
<dbReference type="AlphaFoldDB" id="A0A0R1JZN2"/>
<dbReference type="GO" id="GO:0046872">
    <property type="term" value="F:metal ion binding"/>
    <property type="evidence" value="ECO:0007669"/>
    <property type="project" value="UniProtKB-KW"/>
</dbReference>
<keyword evidence="5" id="KW-1185">Reference proteome</keyword>
<evidence type="ECO:0000256" key="2">
    <source>
        <dbReference type="ARBA" id="ARBA00022679"/>
    </source>
</evidence>
<protein>
    <submittedName>
        <fullName evidence="4">Lipopolysaccharide biosynthesis glycosyltransferase</fullName>
    </submittedName>
</protein>
<proteinExistence type="predicted"/>
<dbReference type="EMBL" id="AZDJ01000022">
    <property type="protein sequence ID" value="KRK72487.1"/>
    <property type="molecule type" value="Genomic_DNA"/>
</dbReference>
<keyword evidence="2 4" id="KW-0808">Transferase</keyword>
<dbReference type="PATRIC" id="fig|1291734.4.peg.1502"/>
<evidence type="ECO:0000256" key="3">
    <source>
        <dbReference type="ARBA" id="ARBA00022723"/>
    </source>
</evidence>
<keyword evidence="3" id="KW-0479">Metal-binding</keyword>
<dbReference type="Proteomes" id="UP000051804">
    <property type="component" value="Unassembled WGS sequence"/>
</dbReference>
<dbReference type="RefSeq" id="WP_191980323.1">
    <property type="nucleotide sequence ID" value="NZ_AZDJ01000022.1"/>
</dbReference>
<reference evidence="4 5" key="1">
    <citation type="journal article" date="2015" name="Genome Announc.">
        <title>Expanding the biotechnology potential of lactobacilli through comparative genomics of 213 strains and associated genera.</title>
        <authorList>
            <person name="Sun Z."/>
            <person name="Harris H.M."/>
            <person name="McCann A."/>
            <person name="Guo C."/>
            <person name="Argimon S."/>
            <person name="Zhang W."/>
            <person name="Yang X."/>
            <person name="Jeffery I.B."/>
            <person name="Cooney J.C."/>
            <person name="Kagawa T.F."/>
            <person name="Liu W."/>
            <person name="Song Y."/>
            <person name="Salvetti E."/>
            <person name="Wrobel A."/>
            <person name="Rasinkangas P."/>
            <person name="Parkhill J."/>
            <person name="Rea M.C."/>
            <person name="O'Sullivan O."/>
            <person name="Ritari J."/>
            <person name="Douillard F.P."/>
            <person name="Paul Ross R."/>
            <person name="Yang R."/>
            <person name="Briner A.E."/>
            <person name="Felis G.E."/>
            <person name="de Vos W.M."/>
            <person name="Barrangou R."/>
            <person name="Klaenhammer T.R."/>
            <person name="Caufield P.W."/>
            <person name="Cui Y."/>
            <person name="Zhang H."/>
            <person name="O'Toole P.W."/>
        </authorList>
    </citation>
    <scope>NUCLEOTIDE SEQUENCE [LARGE SCALE GENOMIC DNA]</scope>
    <source>
        <strain evidence="4 5">JCM 17158</strain>
    </source>
</reference>
<evidence type="ECO:0000313" key="4">
    <source>
        <dbReference type="EMBL" id="KRK72487.1"/>
    </source>
</evidence>
<keyword evidence="1" id="KW-0328">Glycosyltransferase</keyword>
<organism evidence="4 5">
    <name type="scientific">Lacticaseibacillus nasuensis JCM 17158</name>
    <dbReference type="NCBI Taxonomy" id="1291734"/>
    <lineage>
        <taxon>Bacteria</taxon>
        <taxon>Bacillati</taxon>
        <taxon>Bacillota</taxon>
        <taxon>Bacilli</taxon>
        <taxon>Lactobacillales</taxon>
        <taxon>Lactobacillaceae</taxon>
        <taxon>Lacticaseibacillus</taxon>
    </lineage>
</organism>
<name>A0A0R1JZN2_9LACO</name>
<dbReference type="Pfam" id="PF01501">
    <property type="entry name" value="Glyco_transf_8"/>
    <property type="match status" value="1"/>
</dbReference>
<dbReference type="PANTHER" id="PTHR13778">
    <property type="entry name" value="GLYCOSYLTRANSFERASE 8 DOMAIN-CONTAINING PROTEIN"/>
    <property type="match status" value="1"/>
</dbReference>
<dbReference type="STRING" id="1291734.FD02_GL001459"/>
<evidence type="ECO:0000313" key="5">
    <source>
        <dbReference type="Proteomes" id="UP000051804"/>
    </source>
</evidence>
<comment type="caution">
    <text evidence="4">The sequence shown here is derived from an EMBL/GenBank/DDBJ whole genome shotgun (WGS) entry which is preliminary data.</text>
</comment>
<dbReference type="SUPFAM" id="SSF53448">
    <property type="entry name" value="Nucleotide-diphospho-sugar transferases"/>
    <property type="match status" value="1"/>
</dbReference>
<dbReference type="InterPro" id="IPR002495">
    <property type="entry name" value="Glyco_trans_8"/>
</dbReference>
<gene>
    <name evidence="4" type="ORF">FD02_GL001459</name>
</gene>
<dbReference type="PANTHER" id="PTHR13778:SF47">
    <property type="entry name" value="LIPOPOLYSACCHARIDE 1,3-GALACTOSYLTRANSFERASE"/>
    <property type="match status" value="1"/>
</dbReference>
<dbReference type="GO" id="GO:0016757">
    <property type="term" value="F:glycosyltransferase activity"/>
    <property type="evidence" value="ECO:0007669"/>
    <property type="project" value="UniProtKB-KW"/>
</dbReference>
<dbReference type="InterPro" id="IPR029044">
    <property type="entry name" value="Nucleotide-diphossugar_trans"/>
</dbReference>